<protein>
    <submittedName>
        <fullName evidence="2">Uncharacterized protein</fullName>
    </submittedName>
</protein>
<dbReference type="Proteomes" id="UP001476247">
    <property type="component" value="Unassembled WGS sequence"/>
</dbReference>
<evidence type="ECO:0000313" key="2">
    <source>
        <dbReference type="EMBL" id="GAA5799953.1"/>
    </source>
</evidence>
<evidence type="ECO:0000313" key="3">
    <source>
        <dbReference type="Proteomes" id="UP001476247"/>
    </source>
</evidence>
<comment type="caution">
    <text evidence="2">The sequence shown here is derived from an EMBL/GenBank/DDBJ whole genome shotgun (WGS) entry which is preliminary data.</text>
</comment>
<evidence type="ECO:0000256" key="1">
    <source>
        <dbReference type="SAM" id="MobiDB-lite"/>
    </source>
</evidence>
<dbReference type="EMBL" id="BAABUJ010000014">
    <property type="protein sequence ID" value="GAA5799953.1"/>
    <property type="molecule type" value="Genomic_DNA"/>
</dbReference>
<keyword evidence="3" id="KW-1185">Reference proteome</keyword>
<organism evidence="2 3">
    <name type="scientific">Helicostylum pulchrum</name>
    <dbReference type="NCBI Taxonomy" id="562976"/>
    <lineage>
        <taxon>Eukaryota</taxon>
        <taxon>Fungi</taxon>
        <taxon>Fungi incertae sedis</taxon>
        <taxon>Mucoromycota</taxon>
        <taxon>Mucoromycotina</taxon>
        <taxon>Mucoromycetes</taxon>
        <taxon>Mucorales</taxon>
        <taxon>Mucorineae</taxon>
        <taxon>Mucoraceae</taxon>
        <taxon>Helicostylum</taxon>
    </lineage>
</organism>
<sequence>MPQSITAIAEVNAKKLACAAGNRLKRKLDDMLADESSSSSAAADLDCTNDSITAPETDDLSTELDTDNEDSNSTNLTHLQQTPLTYSAIKKVLITCANEIHQRYKNNQTINNKERQLMICGSSFILDLTEKSDIIFKTLFSETDWDKIISHFENDLLIQKAEIDQKILAKWDYGTGLGVLSNDIGNSQIYFASQFAASASKQQRSTIKLFTAVLDVFQNNGFILEQKQPNNVIEGDYVDQIWLPVFKGPLFAINGHLVGADKGETVIKNSTQQKSALYQSDSHVIGFKVDVRLIYDHGSSEFDIGAAEACLSEADDNKIVGDRAKLLREGKDNVDTLIKVSSGDIRSSWIIQISGLMAYICTVTYVGSDLFVGTLQNTITFPSSIGELNDQAKSLDFFNGLLQLRDNVENSAQIIKTHIYQANKTNTNINAKYSSLGPSPPPHTNQPSCQTWYSPPGHQPKRSIFPEYNYELLETGNDDLIDDLTDTCLPGYEEEDAFGFIKIDNEWYHPRLKKYFNQHPSA</sequence>
<name>A0ABP9XZS6_9FUNG</name>
<gene>
    <name evidence="2" type="ORF">HPULCUR_005374</name>
</gene>
<feature type="compositionally biased region" description="Acidic residues" evidence="1">
    <location>
        <begin position="56"/>
        <end position="70"/>
    </location>
</feature>
<feature type="region of interest" description="Disordered" evidence="1">
    <location>
        <begin position="42"/>
        <end position="75"/>
    </location>
</feature>
<reference evidence="2 3" key="1">
    <citation type="submission" date="2024-04" db="EMBL/GenBank/DDBJ databases">
        <title>genome sequences of Mucor flavus KT1a and Helicostylum pulchrum KT1b strains isolation_sourced from the surface of a dry-aged beef.</title>
        <authorList>
            <person name="Toyotome T."/>
            <person name="Hosono M."/>
            <person name="Torimaru M."/>
            <person name="Fukuda K."/>
            <person name="Mikami N."/>
        </authorList>
    </citation>
    <scope>NUCLEOTIDE SEQUENCE [LARGE SCALE GENOMIC DNA]</scope>
    <source>
        <strain evidence="2 3">KT1b</strain>
    </source>
</reference>
<accession>A0ABP9XZS6</accession>
<proteinExistence type="predicted"/>